<sequence>MTIADDQDSDLPGIPIEIGRRRFVNFNLPSGEFRVFYAVLNQSAALDLLRVHCMLDNPKLKYEDYNYVQITVANGRATVSFSLPEKTSNGSLLYEGARTIQPLEVEDFAENVQVITVTISSRAQTAISGKIRVANYDRSQYNVMLPPTSPKEKSLANQKAGFVRPVSFRLATKGIDMLRIAIQSDDDICARLVVSTVQNIQVEGWDDNQLKSMEFSRRLDLLLKNELQPVIYMHIEVYPDDTKCSENPIYRTPNKLKVFNITWLGESTTSLLMPIAASVPCFLLAVALALIYAIFSRKRSERIDDGGALEQVGPENDGALYDNPETGISDSPDGDEGTVNLRREQSLHVKTASGVAVQKEWSWSSAQFAVILLPILSLVISAPRLGLEWNDDQCFHNYACAEPLWIFTSFNHIFSNAGYVFDSLFYLIFVKLRKKKPTARYGTYNNYGLEISMGLSLLCEALASSIYHTCPNAITYNLDTPFIEVNCLLMMLKLYGNRRQVITPQLANNAVTSVILFDSIITVIGDKAVLRGLVVTALIGVVLLGVGTLLLGPEYSLSSFRAYQGRHLSGGLAIGALLVNAIITLGFLFLSQHLQTTQFTTVLCIINTLLYLIYYVTMKLKSTEKWCKFSKRCIIAAFLVWSIALFFFLKEETDWRLTPAQSRALNLPCVLLGFFDYHDLWHLSSALASLLLLMGISSIDDDLCAIPTSEISVF</sequence>
<evidence type="ECO:0000313" key="10">
    <source>
        <dbReference type="EMBL" id="CAJ0589398.1"/>
    </source>
</evidence>
<keyword evidence="7" id="KW-0325">Glycoprotein</keyword>
<evidence type="ECO:0008006" key="12">
    <source>
        <dbReference type="Google" id="ProtNLM"/>
    </source>
</evidence>
<comment type="caution">
    <text evidence="10">The sequence shown here is derived from an EMBL/GenBank/DDBJ whole genome shotgun (WGS) entry which is preliminary data.</text>
</comment>
<feature type="transmembrane region" description="Helical" evidence="9">
    <location>
        <begin position="368"/>
        <end position="385"/>
    </location>
</feature>
<evidence type="ECO:0000313" key="11">
    <source>
        <dbReference type="Proteomes" id="UP001176961"/>
    </source>
</evidence>
<keyword evidence="3 9" id="KW-0812">Transmembrane</keyword>
<feature type="transmembrane region" description="Helical" evidence="9">
    <location>
        <begin position="572"/>
        <end position="591"/>
    </location>
</feature>
<dbReference type="Pfam" id="PF13965">
    <property type="entry name" value="SID-1_RNA_chan"/>
    <property type="match status" value="1"/>
</dbReference>
<organism evidence="10 11">
    <name type="scientific">Cylicocyclus nassatus</name>
    <name type="common">Nematode worm</name>
    <dbReference type="NCBI Taxonomy" id="53992"/>
    <lineage>
        <taxon>Eukaryota</taxon>
        <taxon>Metazoa</taxon>
        <taxon>Ecdysozoa</taxon>
        <taxon>Nematoda</taxon>
        <taxon>Chromadorea</taxon>
        <taxon>Rhabditida</taxon>
        <taxon>Rhabditina</taxon>
        <taxon>Rhabditomorpha</taxon>
        <taxon>Strongyloidea</taxon>
        <taxon>Strongylidae</taxon>
        <taxon>Cylicocyclus</taxon>
    </lineage>
</organism>
<keyword evidence="11" id="KW-1185">Reference proteome</keyword>
<evidence type="ECO:0000256" key="6">
    <source>
        <dbReference type="ARBA" id="ARBA00023136"/>
    </source>
</evidence>
<comment type="subcellular location">
    <subcellularLocation>
        <location evidence="1">Membrane</location>
        <topology evidence="1">Multi-pass membrane protein</topology>
    </subcellularLocation>
</comment>
<evidence type="ECO:0000256" key="5">
    <source>
        <dbReference type="ARBA" id="ARBA00022989"/>
    </source>
</evidence>
<keyword evidence="4" id="KW-0732">Signal</keyword>
<feature type="region of interest" description="Disordered" evidence="8">
    <location>
        <begin position="306"/>
        <end position="337"/>
    </location>
</feature>
<feature type="transmembrane region" description="Helical" evidence="9">
    <location>
        <begin position="506"/>
        <end position="524"/>
    </location>
</feature>
<feature type="transmembrane region" description="Helical" evidence="9">
    <location>
        <begin position="271"/>
        <end position="295"/>
    </location>
</feature>
<protein>
    <recommendedName>
        <fullName evidence="12">SID1 transmembrane family member 2</fullName>
    </recommendedName>
</protein>
<dbReference type="PANTHER" id="PTHR12185">
    <property type="entry name" value="SID1 TRANSMEMBRANE FAMILY MEMEBER"/>
    <property type="match status" value="1"/>
</dbReference>
<dbReference type="GO" id="GO:0005764">
    <property type="term" value="C:lysosome"/>
    <property type="evidence" value="ECO:0007669"/>
    <property type="project" value="TreeGrafter"/>
</dbReference>
<keyword evidence="6 9" id="KW-0472">Membrane</keyword>
<keyword evidence="5 9" id="KW-1133">Transmembrane helix</keyword>
<reference evidence="10" key="1">
    <citation type="submission" date="2023-07" db="EMBL/GenBank/DDBJ databases">
        <authorList>
            <consortium name="CYATHOMIX"/>
        </authorList>
    </citation>
    <scope>NUCLEOTIDE SEQUENCE</scope>
    <source>
        <strain evidence="10">N/A</strain>
    </source>
</reference>
<evidence type="ECO:0000256" key="9">
    <source>
        <dbReference type="SAM" id="Phobius"/>
    </source>
</evidence>
<dbReference type="EMBL" id="CATQJL010000001">
    <property type="protein sequence ID" value="CAJ0589398.1"/>
    <property type="molecule type" value="Genomic_DNA"/>
</dbReference>
<dbReference type="AlphaFoldDB" id="A0AA36DKP4"/>
<evidence type="ECO:0000256" key="2">
    <source>
        <dbReference type="ARBA" id="ARBA00006618"/>
    </source>
</evidence>
<feature type="transmembrane region" description="Helical" evidence="9">
    <location>
        <begin position="597"/>
        <end position="617"/>
    </location>
</feature>
<feature type="transmembrane region" description="Helical" evidence="9">
    <location>
        <begin position="680"/>
        <end position="699"/>
    </location>
</feature>
<name>A0AA36DKP4_CYLNA</name>
<comment type="similarity">
    <text evidence="2">Belongs to the SID1 family.</text>
</comment>
<evidence type="ECO:0000256" key="1">
    <source>
        <dbReference type="ARBA" id="ARBA00004141"/>
    </source>
</evidence>
<dbReference type="InterPro" id="IPR025958">
    <property type="entry name" value="SID1_TM_fam"/>
</dbReference>
<evidence type="ECO:0000256" key="4">
    <source>
        <dbReference type="ARBA" id="ARBA00022729"/>
    </source>
</evidence>
<evidence type="ECO:0000256" key="8">
    <source>
        <dbReference type="SAM" id="MobiDB-lite"/>
    </source>
</evidence>
<feature type="transmembrane region" description="Helical" evidence="9">
    <location>
        <begin position="629"/>
        <end position="649"/>
    </location>
</feature>
<dbReference type="Proteomes" id="UP001176961">
    <property type="component" value="Unassembled WGS sequence"/>
</dbReference>
<accession>A0AA36DKP4</accession>
<dbReference type="GO" id="GO:0003725">
    <property type="term" value="F:double-stranded RNA binding"/>
    <property type="evidence" value="ECO:0007669"/>
    <property type="project" value="TreeGrafter"/>
</dbReference>
<evidence type="ECO:0000256" key="3">
    <source>
        <dbReference type="ARBA" id="ARBA00022692"/>
    </source>
</evidence>
<feature type="transmembrane region" description="Helical" evidence="9">
    <location>
        <begin position="405"/>
        <end position="430"/>
    </location>
</feature>
<dbReference type="PANTHER" id="PTHR12185:SF1">
    <property type="entry name" value="SYSTEMIC RNA INTERFERENCE DEFECTIVE PROTEIN 1"/>
    <property type="match status" value="1"/>
</dbReference>
<feature type="transmembrane region" description="Helical" evidence="9">
    <location>
        <begin position="530"/>
        <end position="551"/>
    </location>
</feature>
<gene>
    <name evidence="10" type="ORF">CYNAS_LOCUS1381</name>
</gene>
<dbReference type="GO" id="GO:0051033">
    <property type="term" value="F:RNA transmembrane transporter activity"/>
    <property type="evidence" value="ECO:0007669"/>
    <property type="project" value="TreeGrafter"/>
</dbReference>
<dbReference type="GO" id="GO:0005886">
    <property type="term" value="C:plasma membrane"/>
    <property type="evidence" value="ECO:0007669"/>
    <property type="project" value="TreeGrafter"/>
</dbReference>
<evidence type="ECO:0000256" key="7">
    <source>
        <dbReference type="ARBA" id="ARBA00023180"/>
    </source>
</evidence>
<proteinExistence type="inferred from homology"/>